<keyword evidence="2" id="KW-1185">Reference proteome</keyword>
<feature type="non-terminal residue" evidence="1">
    <location>
        <position position="1"/>
    </location>
</feature>
<sequence>TITYSNIDEFVYNSLISLKNTNNFYENDNVKLVISFDIELFSFITTILDEDKENFNNNKKLYFEVAHYPIIAIYEGEFVNPFCFHNPKVLEISTIRVSIIEYEDNYVIEDNNANKDDKYAIEVDKEQEIYNR</sequence>
<evidence type="ECO:0000313" key="1">
    <source>
        <dbReference type="EMBL" id="CAG8710313.1"/>
    </source>
</evidence>
<accession>A0A9N9N7E5</accession>
<proteinExistence type="predicted"/>
<feature type="non-terminal residue" evidence="1">
    <location>
        <position position="132"/>
    </location>
</feature>
<organism evidence="1 2">
    <name type="scientific">Racocetra fulgida</name>
    <dbReference type="NCBI Taxonomy" id="60492"/>
    <lineage>
        <taxon>Eukaryota</taxon>
        <taxon>Fungi</taxon>
        <taxon>Fungi incertae sedis</taxon>
        <taxon>Mucoromycota</taxon>
        <taxon>Glomeromycotina</taxon>
        <taxon>Glomeromycetes</taxon>
        <taxon>Diversisporales</taxon>
        <taxon>Gigasporaceae</taxon>
        <taxon>Racocetra</taxon>
    </lineage>
</organism>
<dbReference type="Proteomes" id="UP000789396">
    <property type="component" value="Unassembled WGS sequence"/>
</dbReference>
<dbReference type="AlphaFoldDB" id="A0A9N9N7E5"/>
<dbReference type="OrthoDB" id="2422714at2759"/>
<protein>
    <submittedName>
        <fullName evidence="1">124_t:CDS:1</fullName>
    </submittedName>
</protein>
<gene>
    <name evidence="1" type="ORF">RFULGI_LOCUS10801</name>
</gene>
<reference evidence="1" key="1">
    <citation type="submission" date="2021-06" db="EMBL/GenBank/DDBJ databases">
        <authorList>
            <person name="Kallberg Y."/>
            <person name="Tangrot J."/>
            <person name="Rosling A."/>
        </authorList>
    </citation>
    <scope>NUCLEOTIDE SEQUENCE</scope>
    <source>
        <strain evidence="1">IN212</strain>
    </source>
</reference>
<name>A0A9N9N7E5_9GLOM</name>
<comment type="caution">
    <text evidence="1">The sequence shown here is derived from an EMBL/GenBank/DDBJ whole genome shotgun (WGS) entry which is preliminary data.</text>
</comment>
<dbReference type="EMBL" id="CAJVPZ010022110">
    <property type="protein sequence ID" value="CAG8710313.1"/>
    <property type="molecule type" value="Genomic_DNA"/>
</dbReference>
<evidence type="ECO:0000313" key="2">
    <source>
        <dbReference type="Proteomes" id="UP000789396"/>
    </source>
</evidence>